<dbReference type="InterPro" id="IPR009579">
    <property type="entry name" value="DUF1192"/>
</dbReference>
<sequence length="80" mass="8814">MEPDPSDLSRKELEQRIAELEAEKKSLQHQRDKAVAEQDAAGAFTPGPLPIIAAVCRESGLVETVNDLVEWDEQQSTLSP</sequence>
<dbReference type="EMBL" id="JBHSZI010000005">
    <property type="protein sequence ID" value="MFC7059986.1"/>
    <property type="molecule type" value="Genomic_DNA"/>
</dbReference>
<dbReference type="Pfam" id="PF06698">
    <property type="entry name" value="DUF1192"/>
    <property type="match status" value="1"/>
</dbReference>
<protein>
    <submittedName>
        <fullName evidence="2">DUF1192 family protein</fullName>
    </submittedName>
</protein>
<keyword evidence="1" id="KW-0175">Coiled coil</keyword>
<evidence type="ECO:0000256" key="1">
    <source>
        <dbReference type="SAM" id="Coils"/>
    </source>
</evidence>
<keyword evidence="3" id="KW-1185">Reference proteome</keyword>
<dbReference type="AlphaFoldDB" id="A0ABD5W345"/>
<comment type="caution">
    <text evidence="2">The sequence shown here is derived from an EMBL/GenBank/DDBJ whole genome shotgun (WGS) entry which is preliminary data.</text>
</comment>
<organism evidence="2 3">
    <name type="scientific">Halovenus salina</name>
    <dbReference type="NCBI Taxonomy" id="1510225"/>
    <lineage>
        <taxon>Archaea</taxon>
        <taxon>Methanobacteriati</taxon>
        <taxon>Methanobacteriota</taxon>
        <taxon>Stenosarchaea group</taxon>
        <taxon>Halobacteria</taxon>
        <taxon>Halobacteriales</taxon>
        <taxon>Haloarculaceae</taxon>
        <taxon>Halovenus</taxon>
    </lineage>
</organism>
<proteinExistence type="predicted"/>
<accession>A0ABD5W345</accession>
<feature type="coiled-coil region" evidence="1">
    <location>
        <begin position="10"/>
        <end position="37"/>
    </location>
</feature>
<gene>
    <name evidence="2" type="ORF">ACFQQG_19455</name>
</gene>
<name>A0ABD5W345_9EURY</name>
<evidence type="ECO:0000313" key="3">
    <source>
        <dbReference type="Proteomes" id="UP001596445"/>
    </source>
</evidence>
<dbReference type="Proteomes" id="UP001596445">
    <property type="component" value="Unassembled WGS sequence"/>
</dbReference>
<reference evidence="2 3" key="1">
    <citation type="journal article" date="2019" name="Int. J. Syst. Evol. Microbiol.">
        <title>The Global Catalogue of Microorganisms (GCM) 10K type strain sequencing project: providing services to taxonomists for standard genome sequencing and annotation.</title>
        <authorList>
            <consortium name="The Broad Institute Genomics Platform"/>
            <consortium name="The Broad Institute Genome Sequencing Center for Infectious Disease"/>
            <person name="Wu L."/>
            <person name="Ma J."/>
        </authorList>
    </citation>
    <scope>NUCLEOTIDE SEQUENCE [LARGE SCALE GENOMIC DNA]</scope>
    <source>
        <strain evidence="2 3">JCM 30072</strain>
    </source>
</reference>
<evidence type="ECO:0000313" key="2">
    <source>
        <dbReference type="EMBL" id="MFC7059986.1"/>
    </source>
</evidence>
<dbReference type="RefSeq" id="WP_267164477.1">
    <property type="nucleotide sequence ID" value="NZ_JBHSZI010000005.1"/>
</dbReference>